<feature type="compositionally biased region" description="Pro residues" evidence="1">
    <location>
        <begin position="660"/>
        <end position="677"/>
    </location>
</feature>
<feature type="region of interest" description="Disordered" evidence="1">
    <location>
        <begin position="594"/>
        <end position="691"/>
    </location>
</feature>
<dbReference type="EMBL" id="GL883095">
    <property type="protein sequence ID" value="EGG10158.1"/>
    <property type="molecule type" value="Genomic_DNA"/>
</dbReference>
<feature type="compositionally biased region" description="Low complexity" evidence="1">
    <location>
        <begin position="631"/>
        <end position="659"/>
    </location>
</feature>
<dbReference type="InterPro" id="IPR029071">
    <property type="entry name" value="Ubiquitin-like_domsf"/>
</dbReference>
<name>F4RBT2_MELLP</name>
<feature type="compositionally biased region" description="Polar residues" evidence="1">
    <location>
        <begin position="894"/>
        <end position="913"/>
    </location>
</feature>
<proteinExistence type="predicted"/>
<gene>
    <name evidence="3" type="ORF">MELLADRAFT_76971</name>
</gene>
<feature type="compositionally biased region" description="Low complexity" evidence="1">
    <location>
        <begin position="169"/>
        <end position="189"/>
    </location>
</feature>
<evidence type="ECO:0000256" key="2">
    <source>
        <dbReference type="SAM" id="Phobius"/>
    </source>
</evidence>
<dbReference type="InterPro" id="IPR039751">
    <property type="entry name" value="HERPUD1/2"/>
</dbReference>
<dbReference type="Gene3D" id="3.10.20.90">
    <property type="entry name" value="Phosphatidylinositol 3-kinase Catalytic Subunit, Chain A, domain 1"/>
    <property type="match status" value="1"/>
</dbReference>
<sequence length="1009" mass="110473">MATPSAPITEFNEGETLTSSNSLLLVLLKPTAMESIGLSHKDETIKVHAFKTEVHQLKTHISRNWPGKPRLEGIRLIARGKILDDRELISVALSSTPGDDFTHPIHVVVRPNCWSEQVSVTPTPARPVSAPPTTAVDAGPLLGAAAPISPFQQTNPLISSAVLNSHDQTQSNPTSTTLPSTPQNTLPSTVPSPHHAIFTHFCNLTRSQRQAFVDNLYKAQFGLVERLETLRLRLYQNQVEVLGLQMHPIQKSFEQDQLAKYEDEKWTVVDEKLTKLLVDLQYWGTYVEPYEPTEFQDYQLSYQHYQQNRQSEFERVEISGLPFLLHIPRNFQIQSNQEHFLRNIGTRVPPSTQVTTFKKLKKEMNRTLHLEKRLHLLILQVKKLEASFSHVDGLVSSTNALVGNLSLGSLGISSPFRLHNAPYLAGANPVPAQQAQGGLGRPPAVPAPGIMQLPPHGPMGLVGVGMGGVNPPALGVAGAGLPVAGAGLGIGPNGMIQMPAEWMMPPNGLAWPHVPMARTRRYEFTINLDNIRRYLAPLLWLSMKLGVLLYVFGRNASFNKRVILIGLAVGWVLWEAFAIGQRYEAQARRRERLQRQQAGAGGGGPVDPVQAVLDRGRRRAQRMREQRLQRDAPAPDNNNLNLPNLPPNGLANPTPTAPAAVPPAAPDSAAAPPPAPAPAAIEAPPAVDPQPARRRNLRAIAEQIRARGGAFPPGTEVRPFRTTSAFSPRYWFNSIAVVGLASEYRELGLHPIGERSLGSSNNLDYPNWYKFLRNLKICLILFFGTLSPEIEKKRKKALEKRTRILKMVIADAARERTNRQPTETNVPLAPIPNTTNQEQNATVIGNENTNDRDTTPITSSVVSASGVDHHSTSDGVNSTLVSRHRVDQPKSIEVNETTNQLNSNESLPIVNNESRPTTTTTSPPTSLPTIVIPPIAGPSTTTTSTSTSTNQENKNDNLQTGLGRAQEEFGGLEPPLTPSNERPGVVPGLDDTDDEDLVVGEDEAGMMLF</sequence>
<dbReference type="PANTHER" id="PTHR12943">
    <property type="entry name" value="HOMOCYSTEINE-RESPONSIVE ENDOPLASMIC RETICULUM-RESIDENT UNIQUITIN-LIKE DOMAIN HERPUD PROTEIN FAMILY MEMBER"/>
    <property type="match status" value="1"/>
</dbReference>
<feature type="region of interest" description="Disordered" evidence="1">
    <location>
        <begin position="166"/>
        <end position="190"/>
    </location>
</feature>
<evidence type="ECO:0000313" key="4">
    <source>
        <dbReference type="Proteomes" id="UP000001072"/>
    </source>
</evidence>
<evidence type="ECO:0008006" key="5">
    <source>
        <dbReference type="Google" id="ProtNLM"/>
    </source>
</evidence>
<keyword evidence="2" id="KW-0812">Transmembrane</keyword>
<evidence type="ECO:0000313" key="3">
    <source>
        <dbReference type="EMBL" id="EGG10158.1"/>
    </source>
</evidence>
<feature type="region of interest" description="Disordered" evidence="1">
    <location>
        <begin position="815"/>
        <end position="995"/>
    </location>
</feature>
<feature type="compositionally biased region" description="Low complexity" evidence="1">
    <location>
        <begin position="914"/>
        <end position="949"/>
    </location>
</feature>
<dbReference type="InParanoid" id="F4RBT2"/>
<dbReference type="eggNOG" id="ENOG502S598">
    <property type="taxonomic scope" value="Eukaryota"/>
</dbReference>
<dbReference type="STRING" id="747676.F4RBT2"/>
<dbReference type="SUPFAM" id="SSF54236">
    <property type="entry name" value="Ubiquitin-like"/>
    <property type="match status" value="1"/>
</dbReference>
<dbReference type="PANTHER" id="PTHR12943:SF27">
    <property type="entry name" value="HOMOCYSTEINE-INDUCED ENDOPLASMIC RETICULUM PROTEIN, ISOFORM A"/>
    <property type="match status" value="1"/>
</dbReference>
<dbReference type="OrthoDB" id="21589at2759"/>
<keyword evidence="4" id="KW-1185">Reference proteome</keyword>
<organism evidence="4">
    <name type="scientific">Melampsora larici-populina (strain 98AG31 / pathotype 3-4-7)</name>
    <name type="common">Poplar leaf rust fungus</name>
    <dbReference type="NCBI Taxonomy" id="747676"/>
    <lineage>
        <taxon>Eukaryota</taxon>
        <taxon>Fungi</taxon>
        <taxon>Dikarya</taxon>
        <taxon>Basidiomycota</taxon>
        <taxon>Pucciniomycotina</taxon>
        <taxon>Pucciniomycetes</taxon>
        <taxon>Pucciniales</taxon>
        <taxon>Melampsoraceae</taxon>
        <taxon>Melampsora</taxon>
    </lineage>
</organism>
<accession>F4RBT2</accession>
<dbReference type="RefSeq" id="XP_007406459.1">
    <property type="nucleotide sequence ID" value="XM_007406397.1"/>
</dbReference>
<dbReference type="HOGENOM" id="CLU_298099_0_0_1"/>
<feature type="transmembrane region" description="Helical" evidence="2">
    <location>
        <begin position="562"/>
        <end position="580"/>
    </location>
</feature>
<dbReference type="VEuPathDB" id="FungiDB:MELLADRAFT_76971"/>
<keyword evidence="2" id="KW-0472">Membrane</keyword>
<evidence type="ECO:0000256" key="1">
    <source>
        <dbReference type="SAM" id="MobiDB-lite"/>
    </source>
</evidence>
<dbReference type="KEGG" id="mlr:MELLADRAFT_76971"/>
<feature type="compositionally biased region" description="Polar residues" evidence="1">
    <location>
        <begin position="832"/>
        <end position="848"/>
    </location>
</feature>
<keyword evidence="2" id="KW-1133">Transmembrane helix</keyword>
<dbReference type="AlphaFoldDB" id="F4RBT2"/>
<dbReference type="GO" id="GO:0030968">
    <property type="term" value="P:endoplasmic reticulum unfolded protein response"/>
    <property type="evidence" value="ECO:0007669"/>
    <property type="project" value="TreeGrafter"/>
</dbReference>
<dbReference type="GeneID" id="18932866"/>
<dbReference type="Proteomes" id="UP000001072">
    <property type="component" value="Unassembled WGS sequence"/>
</dbReference>
<feature type="transmembrane region" description="Helical" evidence="2">
    <location>
        <begin position="534"/>
        <end position="553"/>
    </location>
</feature>
<protein>
    <recommendedName>
        <fullName evidence="5">Ubiquitin-like domain-containing protein</fullName>
    </recommendedName>
</protein>
<feature type="compositionally biased region" description="Polar residues" evidence="1">
    <location>
        <begin position="950"/>
        <end position="960"/>
    </location>
</feature>
<reference evidence="4" key="1">
    <citation type="journal article" date="2011" name="Proc. Natl. Acad. Sci. U.S.A.">
        <title>Obligate biotrophy features unraveled by the genomic analysis of rust fungi.</title>
        <authorList>
            <person name="Duplessis S."/>
            <person name="Cuomo C.A."/>
            <person name="Lin Y.-C."/>
            <person name="Aerts A."/>
            <person name="Tisserant E."/>
            <person name="Veneault-Fourrey C."/>
            <person name="Joly D.L."/>
            <person name="Hacquard S."/>
            <person name="Amselem J."/>
            <person name="Cantarel B.L."/>
            <person name="Chiu R."/>
            <person name="Coutinho P.M."/>
            <person name="Feau N."/>
            <person name="Field M."/>
            <person name="Frey P."/>
            <person name="Gelhaye E."/>
            <person name="Goldberg J."/>
            <person name="Grabherr M.G."/>
            <person name="Kodira C.D."/>
            <person name="Kohler A."/>
            <person name="Kuees U."/>
            <person name="Lindquist E.A."/>
            <person name="Lucas S.M."/>
            <person name="Mago R."/>
            <person name="Mauceli E."/>
            <person name="Morin E."/>
            <person name="Murat C."/>
            <person name="Pangilinan J.L."/>
            <person name="Park R."/>
            <person name="Pearson M."/>
            <person name="Quesneville H."/>
            <person name="Rouhier N."/>
            <person name="Sakthikumar S."/>
            <person name="Salamov A.A."/>
            <person name="Schmutz J."/>
            <person name="Selles B."/>
            <person name="Shapiro H."/>
            <person name="Tanguay P."/>
            <person name="Tuskan G.A."/>
            <person name="Henrissat B."/>
            <person name="Van de Peer Y."/>
            <person name="Rouze P."/>
            <person name="Ellis J.G."/>
            <person name="Dodds P.N."/>
            <person name="Schein J.E."/>
            <person name="Zhong S."/>
            <person name="Hamelin R.C."/>
            <person name="Grigoriev I.V."/>
            <person name="Szabo L.J."/>
            <person name="Martin F."/>
        </authorList>
    </citation>
    <scope>NUCLEOTIDE SEQUENCE [LARGE SCALE GENOMIC DNA]</scope>
    <source>
        <strain evidence="4">98AG31 / pathotype 3-4-7</strain>
    </source>
</reference>